<feature type="coiled-coil region" evidence="1">
    <location>
        <begin position="7"/>
        <end position="34"/>
    </location>
</feature>
<dbReference type="InterPro" id="IPR046331">
    <property type="entry name" value="GPAM1-like"/>
</dbReference>
<feature type="compositionally biased region" description="Basic and acidic residues" evidence="2">
    <location>
        <begin position="155"/>
        <end position="188"/>
    </location>
</feature>
<reference evidence="4 5" key="1">
    <citation type="journal article" date="2020" name="Fungal Divers.">
        <title>Resolving the Mortierellaceae phylogeny through synthesis of multi-gene phylogenetics and phylogenomics.</title>
        <authorList>
            <person name="Vandepol N."/>
            <person name="Liber J."/>
            <person name="Desiro A."/>
            <person name="Na H."/>
            <person name="Kennedy M."/>
            <person name="Barry K."/>
            <person name="Grigoriev I.V."/>
            <person name="Miller A.N."/>
            <person name="O'Donnell K."/>
            <person name="Stajich J.E."/>
            <person name="Bonito G."/>
        </authorList>
    </citation>
    <scope>NUCLEOTIDE SEQUENCE [LARGE SCALE GENOMIC DNA]</scope>
    <source>
        <strain evidence="4 5">AD045</strain>
    </source>
</reference>
<evidence type="ECO:0000259" key="3">
    <source>
        <dbReference type="Pfam" id="PF12572"/>
    </source>
</evidence>
<comment type="caution">
    <text evidence="4">The sequence shown here is derived from an EMBL/GenBank/DDBJ whole genome shotgun (WGS) entry which is preliminary data.</text>
</comment>
<proteinExistence type="predicted"/>
<sequence>MSKQSTIRAFEERAERMRRKLDGKDEEVSEVKDKKLIREDWMMVPPESRILGDDPLKITARTFQKREQAPQDSSLWTETPADREKRLRGEPRERDEDSDRRKRSRRREDDDEQQYHQRSRQDAEREEQIRKYNAEKRSTSLMESHSNQYIKSKAWQKDDKEHDNPSARAFDREKDVLGGRRVDHRQRDDLVKQAMDLGSKFSKGKSSRFL</sequence>
<gene>
    <name evidence="4" type="ORF">BGZ96_003500</name>
</gene>
<feature type="domain" description="DUF3752" evidence="3">
    <location>
        <begin position="45"/>
        <end position="202"/>
    </location>
</feature>
<protein>
    <recommendedName>
        <fullName evidence="3">DUF3752 domain-containing protein</fullName>
    </recommendedName>
</protein>
<keyword evidence="5" id="KW-1185">Reference proteome</keyword>
<dbReference type="Proteomes" id="UP001194696">
    <property type="component" value="Unassembled WGS sequence"/>
</dbReference>
<dbReference type="EMBL" id="JAAAIM010001759">
    <property type="protein sequence ID" value="KAG0276029.1"/>
    <property type="molecule type" value="Genomic_DNA"/>
</dbReference>
<feature type="compositionally biased region" description="Basic and acidic residues" evidence="2">
    <location>
        <begin position="80"/>
        <end position="100"/>
    </location>
</feature>
<keyword evidence="1" id="KW-0175">Coiled coil</keyword>
<evidence type="ECO:0000256" key="1">
    <source>
        <dbReference type="SAM" id="Coils"/>
    </source>
</evidence>
<organism evidence="4 5">
    <name type="scientific">Linnemannia gamsii</name>
    <dbReference type="NCBI Taxonomy" id="64522"/>
    <lineage>
        <taxon>Eukaryota</taxon>
        <taxon>Fungi</taxon>
        <taxon>Fungi incertae sedis</taxon>
        <taxon>Mucoromycota</taxon>
        <taxon>Mortierellomycotina</taxon>
        <taxon>Mortierellomycetes</taxon>
        <taxon>Mortierellales</taxon>
        <taxon>Mortierellaceae</taxon>
        <taxon>Linnemannia</taxon>
    </lineage>
</organism>
<accession>A0ABQ7JJ85</accession>
<feature type="compositionally biased region" description="Polar residues" evidence="2">
    <location>
        <begin position="139"/>
        <end position="150"/>
    </location>
</feature>
<evidence type="ECO:0000313" key="5">
    <source>
        <dbReference type="Proteomes" id="UP001194696"/>
    </source>
</evidence>
<dbReference type="PANTHER" id="PTHR46370:SF1">
    <property type="entry name" value="GPALPP MOTIFS-CONTAINING PROTEIN 1"/>
    <property type="match status" value="1"/>
</dbReference>
<name>A0ABQ7JJ85_9FUNG</name>
<feature type="region of interest" description="Disordered" evidence="2">
    <location>
        <begin position="61"/>
        <end position="188"/>
    </location>
</feature>
<dbReference type="InterPro" id="IPR022226">
    <property type="entry name" value="DUF3752"/>
</dbReference>
<feature type="compositionally biased region" description="Basic and acidic residues" evidence="2">
    <location>
        <begin position="113"/>
        <end position="138"/>
    </location>
</feature>
<dbReference type="PANTHER" id="PTHR46370">
    <property type="entry name" value="GPALPP MOTIFS-CONTAINING PROTEIN 1"/>
    <property type="match status" value="1"/>
</dbReference>
<evidence type="ECO:0000256" key="2">
    <source>
        <dbReference type="SAM" id="MobiDB-lite"/>
    </source>
</evidence>
<evidence type="ECO:0000313" key="4">
    <source>
        <dbReference type="EMBL" id="KAG0276029.1"/>
    </source>
</evidence>
<dbReference type="Pfam" id="PF12572">
    <property type="entry name" value="DUF3752"/>
    <property type="match status" value="1"/>
</dbReference>